<feature type="signal peptide" evidence="1">
    <location>
        <begin position="1"/>
        <end position="17"/>
    </location>
</feature>
<keyword evidence="1" id="KW-0732">Signal</keyword>
<organism evidence="2 3">
    <name type="scientific">Pseudovirgaria hyperparasitica</name>
    <dbReference type="NCBI Taxonomy" id="470096"/>
    <lineage>
        <taxon>Eukaryota</taxon>
        <taxon>Fungi</taxon>
        <taxon>Dikarya</taxon>
        <taxon>Ascomycota</taxon>
        <taxon>Pezizomycotina</taxon>
        <taxon>Dothideomycetes</taxon>
        <taxon>Dothideomycetes incertae sedis</taxon>
        <taxon>Acrospermales</taxon>
        <taxon>Acrospermaceae</taxon>
        <taxon>Pseudovirgaria</taxon>
    </lineage>
</organism>
<proteinExistence type="predicted"/>
<dbReference type="EMBL" id="ML996576">
    <property type="protein sequence ID" value="KAF2755818.1"/>
    <property type="molecule type" value="Genomic_DNA"/>
</dbReference>
<gene>
    <name evidence="2" type="ORF">EJ05DRAFT_78914</name>
</gene>
<dbReference type="Proteomes" id="UP000799437">
    <property type="component" value="Unassembled WGS sequence"/>
</dbReference>
<name>A0A6A6VYS5_9PEZI</name>
<dbReference type="AlphaFoldDB" id="A0A6A6VYS5"/>
<keyword evidence="3" id="KW-1185">Reference proteome</keyword>
<dbReference type="GeneID" id="54491027"/>
<dbReference type="RefSeq" id="XP_033598269.1">
    <property type="nucleotide sequence ID" value="XM_033749973.1"/>
</dbReference>
<feature type="chain" id="PRO_5025549556" evidence="1">
    <location>
        <begin position="18"/>
        <end position="105"/>
    </location>
</feature>
<sequence length="105" mass="11123">MLMLLGAILLKVPATTNYCYQLFSSPPLSTLLLKLPVSILSVVPVSHPSPISLYPCALFLDLPSPLSVFAASSAALLLHHLSHPSACLMNPDSPSSGVKYQTPLP</sequence>
<evidence type="ECO:0000256" key="1">
    <source>
        <dbReference type="SAM" id="SignalP"/>
    </source>
</evidence>
<evidence type="ECO:0000313" key="3">
    <source>
        <dbReference type="Proteomes" id="UP000799437"/>
    </source>
</evidence>
<reference evidence="2" key="1">
    <citation type="journal article" date="2020" name="Stud. Mycol.">
        <title>101 Dothideomycetes genomes: a test case for predicting lifestyles and emergence of pathogens.</title>
        <authorList>
            <person name="Haridas S."/>
            <person name="Albert R."/>
            <person name="Binder M."/>
            <person name="Bloem J."/>
            <person name="Labutti K."/>
            <person name="Salamov A."/>
            <person name="Andreopoulos B."/>
            <person name="Baker S."/>
            <person name="Barry K."/>
            <person name="Bills G."/>
            <person name="Bluhm B."/>
            <person name="Cannon C."/>
            <person name="Castanera R."/>
            <person name="Culley D."/>
            <person name="Daum C."/>
            <person name="Ezra D."/>
            <person name="Gonzalez J."/>
            <person name="Henrissat B."/>
            <person name="Kuo A."/>
            <person name="Liang C."/>
            <person name="Lipzen A."/>
            <person name="Lutzoni F."/>
            <person name="Magnuson J."/>
            <person name="Mondo S."/>
            <person name="Nolan M."/>
            <person name="Ohm R."/>
            <person name="Pangilinan J."/>
            <person name="Park H.-J."/>
            <person name="Ramirez L."/>
            <person name="Alfaro M."/>
            <person name="Sun H."/>
            <person name="Tritt A."/>
            <person name="Yoshinaga Y."/>
            <person name="Zwiers L.-H."/>
            <person name="Turgeon B."/>
            <person name="Goodwin S."/>
            <person name="Spatafora J."/>
            <person name="Crous P."/>
            <person name="Grigoriev I."/>
        </authorList>
    </citation>
    <scope>NUCLEOTIDE SEQUENCE</scope>
    <source>
        <strain evidence="2">CBS 121739</strain>
    </source>
</reference>
<accession>A0A6A6VYS5</accession>
<protein>
    <submittedName>
        <fullName evidence="2">Uncharacterized protein</fullName>
    </submittedName>
</protein>
<evidence type="ECO:0000313" key="2">
    <source>
        <dbReference type="EMBL" id="KAF2755818.1"/>
    </source>
</evidence>